<dbReference type="InterPro" id="IPR050266">
    <property type="entry name" value="AB_hydrolase_sf"/>
</dbReference>
<proteinExistence type="predicted"/>
<dbReference type="InterPro" id="IPR029058">
    <property type="entry name" value="AB_hydrolase_fold"/>
</dbReference>
<organism evidence="2 3">
    <name type="scientific">Neonectria punicea</name>
    <dbReference type="NCBI Taxonomy" id="979145"/>
    <lineage>
        <taxon>Eukaryota</taxon>
        <taxon>Fungi</taxon>
        <taxon>Dikarya</taxon>
        <taxon>Ascomycota</taxon>
        <taxon>Pezizomycotina</taxon>
        <taxon>Sordariomycetes</taxon>
        <taxon>Hypocreomycetidae</taxon>
        <taxon>Hypocreales</taxon>
        <taxon>Nectriaceae</taxon>
        <taxon>Neonectria</taxon>
    </lineage>
</organism>
<dbReference type="SUPFAM" id="SSF53474">
    <property type="entry name" value="alpha/beta-Hydrolases"/>
    <property type="match status" value="1"/>
</dbReference>
<keyword evidence="3" id="KW-1185">Reference proteome</keyword>
<sequence>MQAISTESALIKGSRIAYGVHGTGEPVVLIHGTPSSSLIWRNVVPKLVAADFKVYVFDLLGYGLSERPWDPSVDTSMTGQVPILEDLLALWGLDSTHIVAHDIGGGIAQRLSVFSPQRVRSLTLIDVVSFDSYPLKRTKQQMQNGLEALIKADDNAHKEHFREWLLTAVKNPQKLADTHELQKLPVQVIWGADDGWQVVDWAHKLQSAIPGSELHLVEDAGHFSPEDQPEKISELVVSFLGKQ</sequence>
<dbReference type="Pfam" id="PF00561">
    <property type="entry name" value="Abhydrolase_1"/>
    <property type="match status" value="1"/>
</dbReference>
<dbReference type="PANTHER" id="PTHR43798">
    <property type="entry name" value="MONOACYLGLYCEROL LIPASE"/>
    <property type="match status" value="1"/>
</dbReference>
<evidence type="ECO:0000259" key="1">
    <source>
        <dbReference type="Pfam" id="PF00561"/>
    </source>
</evidence>
<dbReference type="InterPro" id="IPR000073">
    <property type="entry name" value="AB_hydrolase_1"/>
</dbReference>
<dbReference type="PRINTS" id="PR00111">
    <property type="entry name" value="ABHYDROLASE"/>
</dbReference>
<protein>
    <recommendedName>
        <fullName evidence="1">AB hydrolase-1 domain-containing protein</fullName>
    </recommendedName>
</protein>
<feature type="domain" description="AB hydrolase-1" evidence="1">
    <location>
        <begin position="26"/>
        <end position="132"/>
    </location>
</feature>
<dbReference type="PANTHER" id="PTHR43798:SF33">
    <property type="entry name" value="HYDROLASE, PUTATIVE (AFU_ORTHOLOGUE AFUA_2G14860)-RELATED"/>
    <property type="match status" value="1"/>
</dbReference>
<gene>
    <name evidence="2" type="ORF">QQX98_012220</name>
</gene>
<accession>A0ABR1GJG9</accession>
<comment type="caution">
    <text evidence="2">The sequence shown here is derived from an EMBL/GenBank/DDBJ whole genome shotgun (WGS) entry which is preliminary data.</text>
</comment>
<dbReference type="PRINTS" id="PR00412">
    <property type="entry name" value="EPOXHYDRLASE"/>
</dbReference>
<dbReference type="InterPro" id="IPR000639">
    <property type="entry name" value="Epox_hydrolase-like"/>
</dbReference>
<dbReference type="Gene3D" id="3.40.50.1820">
    <property type="entry name" value="alpha/beta hydrolase"/>
    <property type="match status" value="1"/>
</dbReference>
<dbReference type="Proteomes" id="UP001498476">
    <property type="component" value="Unassembled WGS sequence"/>
</dbReference>
<dbReference type="EMBL" id="JAZAVJ010000340">
    <property type="protein sequence ID" value="KAK7398402.1"/>
    <property type="molecule type" value="Genomic_DNA"/>
</dbReference>
<reference evidence="2 3" key="1">
    <citation type="journal article" date="2025" name="Microbiol. Resour. Announc.">
        <title>Draft genome sequences for Neonectria magnoliae and Neonectria punicea, canker pathogens of Liriodendron tulipifera and Acer saccharum in West Virginia.</title>
        <authorList>
            <person name="Petronek H.M."/>
            <person name="Kasson M.T."/>
            <person name="Metheny A.M."/>
            <person name="Stauder C.M."/>
            <person name="Lovett B."/>
            <person name="Lynch S.C."/>
            <person name="Garnas J.R."/>
            <person name="Kasson L.R."/>
            <person name="Stajich J.E."/>
        </authorList>
    </citation>
    <scope>NUCLEOTIDE SEQUENCE [LARGE SCALE GENOMIC DNA]</scope>
    <source>
        <strain evidence="2 3">NRRL 64653</strain>
    </source>
</reference>
<evidence type="ECO:0000313" key="2">
    <source>
        <dbReference type="EMBL" id="KAK7398402.1"/>
    </source>
</evidence>
<evidence type="ECO:0000313" key="3">
    <source>
        <dbReference type="Proteomes" id="UP001498476"/>
    </source>
</evidence>
<name>A0ABR1GJG9_9HYPO</name>